<evidence type="ECO:0000313" key="2">
    <source>
        <dbReference type="EMBL" id="KAK4883923.1"/>
    </source>
</evidence>
<feature type="domain" description="SCAN" evidence="1">
    <location>
        <begin position="64"/>
        <end position="110"/>
    </location>
</feature>
<reference evidence="3" key="1">
    <citation type="submission" date="2023-01" db="EMBL/GenBank/DDBJ databases">
        <title>Key to firefly adult light organ development and bioluminescence: homeobox transcription factors regulate luciferase expression and transportation to peroxisome.</title>
        <authorList>
            <person name="Fu X."/>
        </authorList>
    </citation>
    <scope>NUCLEOTIDE SEQUENCE [LARGE SCALE GENOMIC DNA]</scope>
</reference>
<organism evidence="2 3">
    <name type="scientific">Aquatica leii</name>
    <dbReference type="NCBI Taxonomy" id="1421715"/>
    <lineage>
        <taxon>Eukaryota</taxon>
        <taxon>Metazoa</taxon>
        <taxon>Ecdysozoa</taxon>
        <taxon>Arthropoda</taxon>
        <taxon>Hexapoda</taxon>
        <taxon>Insecta</taxon>
        <taxon>Pterygota</taxon>
        <taxon>Neoptera</taxon>
        <taxon>Endopterygota</taxon>
        <taxon>Coleoptera</taxon>
        <taxon>Polyphaga</taxon>
        <taxon>Elateriformia</taxon>
        <taxon>Elateroidea</taxon>
        <taxon>Lampyridae</taxon>
        <taxon>Luciolinae</taxon>
        <taxon>Aquatica</taxon>
    </lineage>
</organism>
<gene>
    <name evidence="2" type="ORF">RN001_000194</name>
</gene>
<keyword evidence="3" id="KW-1185">Reference proteome</keyword>
<dbReference type="Pfam" id="PF23663">
    <property type="entry name" value="Znf_SCAND3"/>
    <property type="match status" value="1"/>
</dbReference>
<proteinExistence type="predicted"/>
<dbReference type="EMBL" id="JARPUR010000001">
    <property type="protein sequence ID" value="KAK4883923.1"/>
    <property type="molecule type" value="Genomic_DNA"/>
</dbReference>
<dbReference type="Proteomes" id="UP001353858">
    <property type="component" value="Unassembled WGS sequence"/>
</dbReference>
<comment type="caution">
    <text evidence="2">The sequence shown here is derived from an EMBL/GenBank/DDBJ whole genome shotgun (WGS) entry which is preliminary data.</text>
</comment>
<dbReference type="AlphaFoldDB" id="A0AAN7QLW8"/>
<sequence>MFGCKAKVGLSTLNLPEEVVDSLVTDEDLENVKQQIEDAINAATSSANEPAAVAPKQTESRDYSAHSCGSCGNNVHAICGISCEAEEGYGGKFTCRLCHNKQEIRNKRSAAHANAKFPPAKVRDNVRIRIQDVDRGRSDPQSVLAVVMNVEGGFYKL</sequence>
<name>A0AAN7QLW8_9COLE</name>
<dbReference type="InterPro" id="IPR057560">
    <property type="entry name" value="Znf_SCAND3"/>
</dbReference>
<evidence type="ECO:0000259" key="1">
    <source>
        <dbReference type="Pfam" id="PF23663"/>
    </source>
</evidence>
<accession>A0AAN7QLW8</accession>
<protein>
    <recommendedName>
        <fullName evidence="1">SCAN domain-containing protein</fullName>
    </recommendedName>
</protein>
<dbReference type="InterPro" id="IPR013083">
    <property type="entry name" value="Znf_RING/FYVE/PHD"/>
</dbReference>
<evidence type="ECO:0000313" key="3">
    <source>
        <dbReference type="Proteomes" id="UP001353858"/>
    </source>
</evidence>
<dbReference type="Gene3D" id="3.30.40.10">
    <property type="entry name" value="Zinc/RING finger domain, C3HC4 (zinc finger)"/>
    <property type="match status" value="1"/>
</dbReference>